<gene>
    <name evidence="2" type="ORF">IMG5_015480</name>
</gene>
<dbReference type="Pfam" id="PF13521">
    <property type="entry name" value="AAA_28"/>
    <property type="match status" value="1"/>
</dbReference>
<dbReference type="Gene3D" id="2.40.320.10">
    <property type="entry name" value="Hypothetical Protein Pfu-838710-001"/>
    <property type="match status" value="1"/>
</dbReference>
<dbReference type="EMBL" id="GL983146">
    <property type="protein sequence ID" value="EGR34341.1"/>
    <property type="molecule type" value="Genomic_DNA"/>
</dbReference>
<dbReference type="PANTHER" id="PTHR34932">
    <property type="entry name" value="TRPL TRANSLOCATION DEFECT PROTEIN 14"/>
    <property type="match status" value="1"/>
</dbReference>
<evidence type="ECO:0000313" key="2">
    <source>
        <dbReference type="EMBL" id="EGR34341.1"/>
    </source>
</evidence>
<evidence type="ECO:0000313" key="3">
    <source>
        <dbReference type="Proteomes" id="UP000008983"/>
    </source>
</evidence>
<dbReference type="Proteomes" id="UP000008983">
    <property type="component" value="Unassembled WGS sequence"/>
</dbReference>
<sequence>MSIQSENTKIIKQISLIGCSIASSLIMNFLAQKLLQKKKAFNALKTTLFKEILQQKREQEEYQKHIENEKNNLLKQESVQPIIKKTQSINIENLLTNEQQKNDNQPNEPVKIYKICITGGPCSGKTSGVVLLAEKLRDEGFQVFTVPEAVPLLVNGGGMLDIQNLEENQQIAFYKSLMIEQAQLEDTFLGIAKLNNQNAIVLCERGLMDNSAYLSHHLWQELLNQMNINEFTIRDQRYDCVVHLVTSADGAEDFYNKQNTNGRRESPQEAINLDRKIQLAWFAHSVYFKMENELKFDQKLQQLVQTVRKQVGLPVQLKKFNKRYLIQNEKEFTQIMPKDLKIQKFFIEDNFVKTEINSQDPEYKFYIKIRRRGQESQYTYSWFQSEYRNGKQIGSQKKQLNFKEYLFMLSLCDKARQNLLKERICFMQNGLFYIIDTYENVKEGFSILKVKVQDENQPHVVPNFVKIIRDVTHEKGYRSRILAKKDWYAPEEDEEILNIRKDQYL</sequence>
<dbReference type="InterPro" id="IPR033469">
    <property type="entry name" value="CYTH-like_dom_sf"/>
</dbReference>
<dbReference type="InterPro" id="IPR038727">
    <property type="entry name" value="NadR/Ttd14_AAA_dom"/>
</dbReference>
<dbReference type="InParanoid" id="G0QKB1"/>
<dbReference type="GeneID" id="14910533"/>
<dbReference type="SUPFAM" id="SSF52540">
    <property type="entry name" value="P-loop containing nucleoside triphosphate hydrolases"/>
    <property type="match status" value="1"/>
</dbReference>
<dbReference type="OMA" id="MAIEDNF"/>
<dbReference type="InterPro" id="IPR027417">
    <property type="entry name" value="P-loop_NTPase"/>
</dbReference>
<dbReference type="PANTHER" id="PTHR34932:SF1">
    <property type="entry name" value="TRPL TRANSLOCATION DEFECT PROTEIN 14"/>
    <property type="match status" value="1"/>
</dbReference>
<evidence type="ECO:0000259" key="1">
    <source>
        <dbReference type="Pfam" id="PF13521"/>
    </source>
</evidence>
<name>G0QKB1_ICHMU</name>
<dbReference type="AlphaFoldDB" id="G0QKB1"/>
<dbReference type="Gene3D" id="3.40.50.300">
    <property type="entry name" value="P-loop containing nucleotide triphosphate hydrolases"/>
    <property type="match status" value="1"/>
</dbReference>
<protein>
    <recommendedName>
        <fullName evidence="1">NadR/Ttd14 AAA domain-containing protein</fullName>
    </recommendedName>
</protein>
<dbReference type="OrthoDB" id="6375174at2759"/>
<accession>G0QKB1</accession>
<dbReference type="SUPFAM" id="SSF55154">
    <property type="entry name" value="CYTH-like phosphatases"/>
    <property type="match status" value="1"/>
</dbReference>
<dbReference type="InterPro" id="IPR053227">
    <property type="entry name" value="TRPL-trafficking_regulator"/>
</dbReference>
<keyword evidence="3" id="KW-1185">Reference proteome</keyword>
<reference evidence="2 3" key="1">
    <citation type="submission" date="2011-07" db="EMBL/GenBank/DDBJ databases">
        <authorList>
            <person name="Coyne R."/>
            <person name="Brami D."/>
            <person name="Johnson J."/>
            <person name="Hostetler J."/>
            <person name="Hannick L."/>
            <person name="Clark T."/>
            <person name="Cassidy-Hanley D."/>
            <person name="Inman J."/>
        </authorList>
    </citation>
    <scope>NUCLEOTIDE SEQUENCE [LARGE SCALE GENOMIC DNA]</scope>
    <source>
        <strain evidence="2 3">G5</strain>
    </source>
</reference>
<feature type="domain" description="NadR/Ttd14 AAA" evidence="1">
    <location>
        <begin position="114"/>
        <end position="286"/>
    </location>
</feature>
<dbReference type="GO" id="GO:0070300">
    <property type="term" value="F:phosphatidic acid binding"/>
    <property type="evidence" value="ECO:0007669"/>
    <property type="project" value="TreeGrafter"/>
</dbReference>
<dbReference type="eggNOG" id="ENOG502QVQD">
    <property type="taxonomic scope" value="Eukaryota"/>
</dbReference>
<proteinExistence type="predicted"/>
<organism evidence="2 3">
    <name type="scientific">Ichthyophthirius multifiliis</name>
    <name type="common">White spot disease agent</name>
    <name type="synonym">Ich</name>
    <dbReference type="NCBI Taxonomy" id="5932"/>
    <lineage>
        <taxon>Eukaryota</taxon>
        <taxon>Sar</taxon>
        <taxon>Alveolata</taxon>
        <taxon>Ciliophora</taxon>
        <taxon>Intramacronucleata</taxon>
        <taxon>Oligohymenophorea</taxon>
        <taxon>Hymenostomatida</taxon>
        <taxon>Ophryoglenina</taxon>
        <taxon>Ichthyophthirius</taxon>
    </lineage>
</organism>
<dbReference type="GO" id="GO:0005525">
    <property type="term" value="F:GTP binding"/>
    <property type="evidence" value="ECO:0007669"/>
    <property type="project" value="TreeGrafter"/>
</dbReference>
<dbReference type="GO" id="GO:0035091">
    <property type="term" value="F:phosphatidylinositol binding"/>
    <property type="evidence" value="ECO:0007669"/>
    <property type="project" value="TreeGrafter"/>
</dbReference>
<dbReference type="RefSeq" id="XP_004039645.1">
    <property type="nucleotide sequence ID" value="XM_004039597.1"/>
</dbReference>